<feature type="region of interest" description="Disordered" evidence="1">
    <location>
        <begin position="56"/>
        <end position="79"/>
    </location>
</feature>
<gene>
    <name evidence="2" type="primary">OJ1058_C08.10</name>
</gene>
<feature type="compositionally biased region" description="Basic and acidic residues" evidence="1">
    <location>
        <begin position="64"/>
        <end position="79"/>
    </location>
</feature>
<sequence length="160" mass="17035">MALTVSCRRLLGHSQATVELLLVAHRAFPRAGAHLPSTRCTVRATVHVEGWVAAVRRGGGGRGGDGEGGRRGGRGEGRLPRPLPLAALEDEGLHIHAPASLPRIRRGGSSRRPHSCCCCYAYVRLSAGPRAAAHRAPPSSATPARHFPPPAPLHRWVRNV</sequence>
<dbReference type="AlphaFoldDB" id="Q6ZLP1"/>
<dbReference type="Proteomes" id="UP000000763">
    <property type="component" value="Chromosome 7"/>
</dbReference>
<name>Q6ZLP1_ORYSJ</name>
<reference evidence="3" key="1">
    <citation type="journal article" date="2005" name="Nature">
        <title>The map-based sequence of the rice genome.</title>
        <authorList>
            <consortium name="International rice genome sequencing project (IRGSP)"/>
            <person name="Matsumoto T."/>
            <person name="Wu J."/>
            <person name="Kanamori H."/>
            <person name="Katayose Y."/>
            <person name="Fujisawa M."/>
            <person name="Namiki N."/>
            <person name="Mizuno H."/>
            <person name="Yamamoto K."/>
            <person name="Antonio B.A."/>
            <person name="Baba T."/>
            <person name="Sakata K."/>
            <person name="Nagamura Y."/>
            <person name="Aoki H."/>
            <person name="Arikawa K."/>
            <person name="Arita K."/>
            <person name="Bito T."/>
            <person name="Chiden Y."/>
            <person name="Fujitsuka N."/>
            <person name="Fukunaka R."/>
            <person name="Hamada M."/>
            <person name="Harada C."/>
            <person name="Hayashi A."/>
            <person name="Hijishita S."/>
            <person name="Honda M."/>
            <person name="Hosokawa S."/>
            <person name="Ichikawa Y."/>
            <person name="Idonuma A."/>
            <person name="Iijima M."/>
            <person name="Ikeda M."/>
            <person name="Ikeno M."/>
            <person name="Ito K."/>
            <person name="Ito S."/>
            <person name="Ito T."/>
            <person name="Ito Y."/>
            <person name="Ito Y."/>
            <person name="Iwabuchi A."/>
            <person name="Kamiya K."/>
            <person name="Karasawa W."/>
            <person name="Kurita K."/>
            <person name="Katagiri S."/>
            <person name="Kikuta A."/>
            <person name="Kobayashi H."/>
            <person name="Kobayashi N."/>
            <person name="Machita K."/>
            <person name="Maehara T."/>
            <person name="Masukawa M."/>
            <person name="Mizubayashi T."/>
            <person name="Mukai Y."/>
            <person name="Nagasaki H."/>
            <person name="Nagata Y."/>
            <person name="Naito S."/>
            <person name="Nakashima M."/>
            <person name="Nakama Y."/>
            <person name="Nakamichi Y."/>
            <person name="Nakamura M."/>
            <person name="Meguro A."/>
            <person name="Negishi M."/>
            <person name="Ohta I."/>
            <person name="Ohta T."/>
            <person name="Okamoto M."/>
            <person name="Ono N."/>
            <person name="Saji S."/>
            <person name="Sakaguchi M."/>
            <person name="Sakai K."/>
            <person name="Shibata M."/>
            <person name="Shimokawa T."/>
            <person name="Song J."/>
            <person name="Takazaki Y."/>
            <person name="Terasawa K."/>
            <person name="Tsugane M."/>
            <person name="Tsuji K."/>
            <person name="Ueda S."/>
            <person name="Waki K."/>
            <person name="Yamagata H."/>
            <person name="Yamamoto M."/>
            <person name="Yamamoto S."/>
            <person name="Yamane H."/>
            <person name="Yoshiki S."/>
            <person name="Yoshihara R."/>
            <person name="Yukawa K."/>
            <person name="Zhong H."/>
            <person name="Yano M."/>
            <person name="Yuan Q."/>
            <person name="Ouyang S."/>
            <person name="Liu J."/>
            <person name="Jones K.M."/>
            <person name="Gansberger K."/>
            <person name="Moffat K."/>
            <person name="Hill J."/>
            <person name="Bera J."/>
            <person name="Fadrosh D."/>
            <person name="Jin S."/>
            <person name="Johri S."/>
            <person name="Kim M."/>
            <person name="Overton L."/>
            <person name="Reardon M."/>
            <person name="Tsitrin T."/>
            <person name="Vuong H."/>
            <person name="Weaver B."/>
            <person name="Ciecko A."/>
            <person name="Tallon L."/>
            <person name="Jackson J."/>
            <person name="Pai G."/>
            <person name="Aken S.V."/>
            <person name="Utterback T."/>
            <person name="Reidmuller S."/>
            <person name="Feldblyum T."/>
            <person name="Hsiao J."/>
            <person name="Zismann V."/>
            <person name="Iobst S."/>
            <person name="de Vazeille A.R."/>
            <person name="Buell C.R."/>
            <person name="Ying K."/>
            <person name="Li Y."/>
            <person name="Lu T."/>
            <person name="Huang Y."/>
            <person name="Zhao Q."/>
            <person name="Feng Q."/>
            <person name="Zhang L."/>
            <person name="Zhu J."/>
            <person name="Weng Q."/>
            <person name="Mu J."/>
            <person name="Lu Y."/>
            <person name="Fan D."/>
            <person name="Liu Y."/>
            <person name="Guan J."/>
            <person name="Zhang Y."/>
            <person name="Yu S."/>
            <person name="Liu X."/>
            <person name="Zhang Y."/>
            <person name="Hong G."/>
            <person name="Han B."/>
            <person name="Choisne N."/>
            <person name="Demange N."/>
            <person name="Orjeda G."/>
            <person name="Samain S."/>
            <person name="Cattolico L."/>
            <person name="Pelletier E."/>
            <person name="Couloux A."/>
            <person name="Segurens B."/>
            <person name="Wincker P."/>
            <person name="D'Hont A."/>
            <person name="Scarpelli C."/>
            <person name="Weissenbach J."/>
            <person name="Salanoubat M."/>
            <person name="Quetier F."/>
            <person name="Yu Y."/>
            <person name="Kim H.R."/>
            <person name="Rambo T."/>
            <person name="Currie J."/>
            <person name="Collura K."/>
            <person name="Luo M."/>
            <person name="Yang T."/>
            <person name="Ammiraju J.S.S."/>
            <person name="Engler F."/>
            <person name="Soderlund C."/>
            <person name="Wing R.A."/>
            <person name="Palmer L.E."/>
            <person name="de la Bastide M."/>
            <person name="Spiegel L."/>
            <person name="Nascimento L."/>
            <person name="Zutavern T."/>
            <person name="O'Shaughnessy A."/>
            <person name="Dike S."/>
            <person name="Dedhia N."/>
            <person name="Preston R."/>
            <person name="Balija V."/>
            <person name="McCombie W.R."/>
            <person name="Chow T."/>
            <person name="Chen H."/>
            <person name="Chung M."/>
            <person name="Chen C."/>
            <person name="Shaw J."/>
            <person name="Wu H."/>
            <person name="Hsiao K."/>
            <person name="Chao Y."/>
            <person name="Chu M."/>
            <person name="Cheng C."/>
            <person name="Hour A."/>
            <person name="Lee P."/>
            <person name="Lin S."/>
            <person name="Lin Y."/>
            <person name="Liou J."/>
            <person name="Liu S."/>
            <person name="Hsing Y."/>
            <person name="Raghuvanshi S."/>
            <person name="Mohanty A."/>
            <person name="Bharti A.K."/>
            <person name="Gaur A."/>
            <person name="Gupta V."/>
            <person name="Kumar D."/>
            <person name="Ravi V."/>
            <person name="Vij S."/>
            <person name="Kapur A."/>
            <person name="Khurana P."/>
            <person name="Khurana P."/>
            <person name="Khurana J.P."/>
            <person name="Tyagi A.K."/>
            <person name="Gaikwad K."/>
            <person name="Singh A."/>
            <person name="Dalal V."/>
            <person name="Srivastava S."/>
            <person name="Dixit A."/>
            <person name="Pal A.K."/>
            <person name="Ghazi I.A."/>
            <person name="Yadav M."/>
            <person name="Pandit A."/>
            <person name="Bhargava A."/>
            <person name="Sureshbabu K."/>
            <person name="Batra K."/>
            <person name="Sharma T.R."/>
            <person name="Mohapatra T."/>
            <person name="Singh N.K."/>
            <person name="Messing J."/>
            <person name="Nelson A.B."/>
            <person name="Fuks G."/>
            <person name="Kavchok S."/>
            <person name="Keizer G."/>
            <person name="Linton E."/>
            <person name="Llaca V."/>
            <person name="Song R."/>
            <person name="Tanyolac B."/>
            <person name="Young S."/>
            <person name="Ho-Il K."/>
            <person name="Hahn J.H."/>
            <person name="Sangsakoo G."/>
            <person name="Vanavichit A."/>
            <person name="de Mattos Luiz.A.T."/>
            <person name="Zimmer P.D."/>
            <person name="Malone G."/>
            <person name="Dellagostin O."/>
            <person name="de Oliveira A.C."/>
            <person name="Bevan M."/>
            <person name="Bancroft I."/>
            <person name="Minx P."/>
            <person name="Cordum H."/>
            <person name="Wilson R."/>
            <person name="Cheng Z."/>
            <person name="Jin W."/>
            <person name="Jiang J."/>
            <person name="Leong S.A."/>
            <person name="Iwama H."/>
            <person name="Gojobori T."/>
            <person name="Itoh T."/>
            <person name="Niimura Y."/>
            <person name="Fujii Y."/>
            <person name="Habara T."/>
            <person name="Sakai H."/>
            <person name="Sato Y."/>
            <person name="Wilson G."/>
            <person name="Kumar K."/>
            <person name="McCouch S."/>
            <person name="Juretic N."/>
            <person name="Hoen D."/>
            <person name="Wright S."/>
            <person name="Bruskiewich R."/>
            <person name="Bureau T."/>
            <person name="Miyao A."/>
            <person name="Hirochika H."/>
            <person name="Nishikawa T."/>
            <person name="Kadowaki K."/>
            <person name="Sugiura M."/>
            <person name="Burr B."/>
            <person name="Sasaki T."/>
        </authorList>
    </citation>
    <scope>NUCLEOTIDE SEQUENCE [LARGE SCALE GENOMIC DNA]</scope>
    <source>
        <strain evidence="3">cv. Nipponbare</strain>
    </source>
</reference>
<protein>
    <submittedName>
        <fullName evidence="2">Uncharacterized protein</fullName>
    </submittedName>
</protein>
<evidence type="ECO:0000313" key="3">
    <source>
        <dbReference type="Proteomes" id="UP000000763"/>
    </source>
</evidence>
<evidence type="ECO:0000256" key="1">
    <source>
        <dbReference type="SAM" id="MobiDB-lite"/>
    </source>
</evidence>
<reference evidence="3" key="2">
    <citation type="journal article" date="2008" name="Nucleic Acids Res.">
        <title>The rice annotation project database (RAP-DB): 2008 update.</title>
        <authorList>
            <consortium name="The rice annotation project (RAP)"/>
        </authorList>
    </citation>
    <scope>GENOME REANNOTATION</scope>
    <source>
        <strain evidence="3">cv. Nipponbare</strain>
    </source>
</reference>
<evidence type="ECO:0000313" key="2">
    <source>
        <dbReference type="EMBL" id="BAC82919.1"/>
    </source>
</evidence>
<proteinExistence type="predicted"/>
<accession>Q6ZLP1</accession>
<dbReference type="EMBL" id="AP003738">
    <property type="protein sequence ID" value="BAC82919.1"/>
    <property type="molecule type" value="Genomic_DNA"/>
</dbReference>
<organism evidence="2 3">
    <name type="scientific">Oryza sativa subsp. japonica</name>
    <name type="common">Rice</name>
    <dbReference type="NCBI Taxonomy" id="39947"/>
    <lineage>
        <taxon>Eukaryota</taxon>
        <taxon>Viridiplantae</taxon>
        <taxon>Streptophyta</taxon>
        <taxon>Embryophyta</taxon>
        <taxon>Tracheophyta</taxon>
        <taxon>Spermatophyta</taxon>
        <taxon>Magnoliopsida</taxon>
        <taxon>Liliopsida</taxon>
        <taxon>Poales</taxon>
        <taxon>Poaceae</taxon>
        <taxon>BOP clade</taxon>
        <taxon>Oryzoideae</taxon>
        <taxon>Oryzeae</taxon>
        <taxon>Oryzinae</taxon>
        <taxon>Oryza</taxon>
        <taxon>Oryza sativa</taxon>
    </lineage>
</organism>